<reference evidence="4" key="1">
    <citation type="submission" date="2021-01" db="EMBL/GenBank/DDBJ databases">
        <title>Caligus Genome Assembly.</title>
        <authorList>
            <person name="Gallardo-Escarate C."/>
        </authorList>
    </citation>
    <scope>NUCLEOTIDE SEQUENCE [LARGE SCALE GENOMIC DNA]</scope>
</reference>
<sequence>IIYDHLKSYKYPFIMAGIPPIVGSIFLCLLFRAKPKEDTDGKNHQDGSDIKDNMIA</sequence>
<organism evidence="3 4">
    <name type="scientific">Caligus rogercresseyi</name>
    <name type="common">Sea louse</name>
    <dbReference type="NCBI Taxonomy" id="217165"/>
    <lineage>
        <taxon>Eukaryota</taxon>
        <taxon>Metazoa</taxon>
        <taxon>Ecdysozoa</taxon>
        <taxon>Arthropoda</taxon>
        <taxon>Crustacea</taxon>
        <taxon>Multicrustacea</taxon>
        <taxon>Hexanauplia</taxon>
        <taxon>Copepoda</taxon>
        <taxon>Siphonostomatoida</taxon>
        <taxon>Caligidae</taxon>
        <taxon>Caligus</taxon>
    </lineage>
</organism>
<keyword evidence="4" id="KW-1185">Reference proteome</keyword>
<keyword evidence="2" id="KW-0472">Membrane</keyword>
<name>A0A7T8JSH7_CALRO</name>
<feature type="transmembrane region" description="Helical" evidence="2">
    <location>
        <begin position="13"/>
        <end position="33"/>
    </location>
</feature>
<dbReference type="EMBL" id="CP045910">
    <property type="protein sequence ID" value="QQP31586.1"/>
    <property type="molecule type" value="Genomic_DNA"/>
</dbReference>
<gene>
    <name evidence="3" type="ORF">FKW44_025235</name>
</gene>
<evidence type="ECO:0000313" key="4">
    <source>
        <dbReference type="Proteomes" id="UP000595437"/>
    </source>
</evidence>
<feature type="region of interest" description="Disordered" evidence="1">
    <location>
        <begin position="37"/>
        <end position="56"/>
    </location>
</feature>
<keyword evidence="2" id="KW-1133">Transmembrane helix</keyword>
<dbReference type="OrthoDB" id="6499973at2759"/>
<evidence type="ECO:0000313" key="3">
    <source>
        <dbReference type="EMBL" id="QQP31586.1"/>
    </source>
</evidence>
<evidence type="ECO:0000256" key="2">
    <source>
        <dbReference type="SAM" id="Phobius"/>
    </source>
</evidence>
<proteinExistence type="predicted"/>
<dbReference type="AlphaFoldDB" id="A0A7T8JSH7"/>
<keyword evidence="2" id="KW-0812">Transmembrane</keyword>
<evidence type="ECO:0000256" key="1">
    <source>
        <dbReference type="SAM" id="MobiDB-lite"/>
    </source>
</evidence>
<protein>
    <submittedName>
        <fullName evidence="3">Uncharacterized protein</fullName>
    </submittedName>
</protein>
<feature type="non-terminal residue" evidence="3">
    <location>
        <position position="1"/>
    </location>
</feature>
<accession>A0A7T8JSH7</accession>
<dbReference type="Proteomes" id="UP000595437">
    <property type="component" value="Chromosome 21"/>
</dbReference>